<dbReference type="EMBL" id="JALJOV010000399">
    <property type="protein sequence ID" value="KAK9864047.1"/>
    <property type="molecule type" value="Genomic_DNA"/>
</dbReference>
<keyword evidence="2" id="KW-1133">Transmembrane helix</keyword>
<keyword evidence="2" id="KW-0472">Membrane</keyword>
<dbReference type="PANTHER" id="PTHR36777">
    <property type="entry name" value="EXPRESSED PROTEIN"/>
    <property type="match status" value="1"/>
</dbReference>
<name>A0AAW1T603_9CHLO</name>
<keyword evidence="4" id="KW-1185">Reference proteome</keyword>
<evidence type="ECO:0000256" key="2">
    <source>
        <dbReference type="SAM" id="Phobius"/>
    </source>
</evidence>
<dbReference type="AlphaFoldDB" id="A0AAW1T603"/>
<proteinExistence type="predicted"/>
<protein>
    <submittedName>
        <fullName evidence="3">Uncharacterized protein</fullName>
    </submittedName>
</protein>
<dbReference type="Proteomes" id="UP001485043">
    <property type="component" value="Unassembled WGS sequence"/>
</dbReference>
<evidence type="ECO:0000256" key="1">
    <source>
        <dbReference type="SAM" id="MobiDB-lite"/>
    </source>
</evidence>
<evidence type="ECO:0000313" key="3">
    <source>
        <dbReference type="EMBL" id="KAK9864047.1"/>
    </source>
</evidence>
<reference evidence="3 4" key="1">
    <citation type="journal article" date="2024" name="Nat. Commun.">
        <title>Phylogenomics reveals the evolutionary origins of lichenization in chlorophyte algae.</title>
        <authorList>
            <person name="Puginier C."/>
            <person name="Libourel C."/>
            <person name="Otte J."/>
            <person name="Skaloud P."/>
            <person name="Haon M."/>
            <person name="Grisel S."/>
            <person name="Petersen M."/>
            <person name="Berrin J.G."/>
            <person name="Delaux P.M."/>
            <person name="Dal Grande F."/>
            <person name="Keller J."/>
        </authorList>
    </citation>
    <scope>NUCLEOTIDE SEQUENCE [LARGE SCALE GENOMIC DNA]</scope>
    <source>
        <strain evidence="3 4">SAG 2523</strain>
    </source>
</reference>
<organism evidence="3 4">
    <name type="scientific">Apatococcus fuscideae</name>
    <dbReference type="NCBI Taxonomy" id="2026836"/>
    <lineage>
        <taxon>Eukaryota</taxon>
        <taxon>Viridiplantae</taxon>
        <taxon>Chlorophyta</taxon>
        <taxon>core chlorophytes</taxon>
        <taxon>Trebouxiophyceae</taxon>
        <taxon>Chlorellales</taxon>
        <taxon>Chlorellaceae</taxon>
        <taxon>Apatococcus</taxon>
    </lineage>
</organism>
<evidence type="ECO:0000313" key="4">
    <source>
        <dbReference type="Proteomes" id="UP001485043"/>
    </source>
</evidence>
<gene>
    <name evidence="3" type="ORF">WJX84_007651</name>
</gene>
<comment type="caution">
    <text evidence="3">The sequence shown here is derived from an EMBL/GenBank/DDBJ whole genome shotgun (WGS) entry which is preliminary data.</text>
</comment>
<feature type="compositionally biased region" description="Basic and acidic residues" evidence="1">
    <location>
        <begin position="124"/>
        <end position="133"/>
    </location>
</feature>
<keyword evidence="2" id="KW-0812">Transmembrane</keyword>
<accession>A0AAW1T603</accession>
<sequence length="160" mass="17066">MTIHGHTSLCLLQPSHPLRRSCSLVPTALSRPRHAWCRKPRHITTAEAKNDINKQLSGLARTGNRAVDSAASFLPATVPKPFGKAGIYGVVGIVGFWLLNKVISTVVTFALLGAAAVIAFRAAERSTSSDRDAGSGSSKSSSEDPDDPLAAARRIMDKYK</sequence>
<feature type="transmembrane region" description="Helical" evidence="2">
    <location>
        <begin position="105"/>
        <end position="123"/>
    </location>
</feature>
<feature type="region of interest" description="Disordered" evidence="1">
    <location>
        <begin position="124"/>
        <end position="160"/>
    </location>
</feature>
<dbReference type="PANTHER" id="PTHR36777:SF2">
    <property type="entry name" value="EXPRESSED PROTEIN"/>
    <property type="match status" value="1"/>
</dbReference>